<dbReference type="Ensembl" id="ENSCVAT00000009602.1">
    <property type="protein sequence ID" value="ENSCVAP00000022312.1"/>
    <property type="gene ID" value="ENSCVAG00000004910.1"/>
</dbReference>
<evidence type="ECO:0000256" key="1">
    <source>
        <dbReference type="ARBA" id="ARBA00008535"/>
    </source>
</evidence>
<dbReference type="Proteomes" id="UP000265020">
    <property type="component" value="Unassembled WGS sequence"/>
</dbReference>
<proteinExistence type="inferred from homology"/>
<name>A0A3Q2DRY2_CYPVA</name>
<dbReference type="AlphaFoldDB" id="A0A3Q2DRY2"/>
<reference evidence="5" key="2">
    <citation type="submission" date="2025-09" db="UniProtKB">
        <authorList>
            <consortium name="Ensembl"/>
        </authorList>
    </citation>
    <scope>IDENTIFICATION</scope>
</reference>
<keyword evidence="3" id="KW-0342">GTP-binding</keyword>
<evidence type="ECO:0000256" key="3">
    <source>
        <dbReference type="ARBA" id="ARBA00023134"/>
    </source>
</evidence>
<evidence type="ECO:0000259" key="4">
    <source>
        <dbReference type="Pfam" id="PF04548"/>
    </source>
</evidence>
<keyword evidence="2" id="KW-0547">Nucleotide-binding</keyword>
<sequence length="71" mass="8075">MSKLMLWFFCTGDKDKWTYECLRIVLIGKTGCGKSSSGNTILGRKEFEVDISQKSVTRCWEPNVLEILNLG</sequence>
<dbReference type="GO" id="GO:0005525">
    <property type="term" value="F:GTP binding"/>
    <property type="evidence" value="ECO:0007669"/>
    <property type="project" value="UniProtKB-KW"/>
</dbReference>
<keyword evidence="6" id="KW-1185">Reference proteome</keyword>
<dbReference type="InterPro" id="IPR027417">
    <property type="entry name" value="P-loop_NTPase"/>
</dbReference>
<dbReference type="PANTHER" id="PTHR10903:SF170">
    <property type="entry name" value="GTPASE IMAP FAMILY MEMBER 7"/>
    <property type="match status" value="1"/>
</dbReference>
<dbReference type="Gene3D" id="3.40.50.300">
    <property type="entry name" value="P-loop containing nucleotide triphosphate hydrolases"/>
    <property type="match status" value="1"/>
</dbReference>
<evidence type="ECO:0000313" key="5">
    <source>
        <dbReference type="Ensembl" id="ENSCVAP00000022312.1"/>
    </source>
</evidence>
<dbReference type="InterPro" id="IPR006703">
    <property type="entry name" value="G_AIG1"/>
</dbReference>
<dbReference type="STRING" id="28743.ENSCVAP00000022312"/>
<evidence type="ECO:0000313" key="6">
    <source>
        <dbReference type="Proteomes" id="UP000265020"/>
    </source>
</evidence>
<reference evidence="5" key="1">
    <citation type="submission" date="2025-08" db="UniProtKB">
        <authorList>
            <consortium name="Ensembl"/>
        </authorList>
    </citation>
    <scope>IDENTIFICATION</scope>
</reference>
<dbReference type="OMA" id="WEPNVLE"/>
<dbReference type="SUPFAM" id="SSF52540">
    <property type="entry name" value="P-loop containing nucleoside triphosphate hydrolases"/>
    <property type="match status" value="1"/>
</dbReference>
<protein>
    <recommendedName>
        <fullName evidence="4">AIG1-type G domain-containing protein</fullName>
    </recommendedName>
</protein>
<evidence type="ECO:0000256" key="2">
    <source>
        <dbReference type="ARBA" id="ARBA00022741"/>
    </source>
</evidence>
<dbReference type="GeneTree" id="ENSGT01140000283062"/>
<feature type="domain" description="AIG1-type G" evidence="4">
    <location>
        <begin position="22"/>
        <end position="59"/>
    </location>
</feature>
<dbReference type="InterPro" id="IPR045058">
    <property type="entry name" value="GIMA/IAN/Toc"/>
</dbReference>
<organism evidence="5 6">
    <name type="scientific">Cyprinodon variegatus</name>
    <name type="common">Sheepshead minnow</name>
    <dbReference type="NCBI Taxonomy" id="28743"/>
    <lineage>
        <taxon>Eukaryota</taxon>
        <taxon>Metazoa</taxon>
        <taxon>Chordata</taxon>
        <taxon>Craniata</taxon>
        <taxon>Vertebrata</taxon>
        <taxon>Euteleostomi</taxon>
        <taxon>Actinopterygii</taxon>
        <taxon>Neopterygii</taxon>
        <taxon>Teleostei</taxon>
        <taxon>Neoteleostei</taxon>
        <taxon>Acanthomorphata</taxon>
        <taxon>Ovalentaria</taxon>
        <taxon>Atherinomorphae</taxon>
        <taxon>Cyprinodontiformes</taxon>
        <taxon>Cyprinodontidae</taxon>
        <taxon>Cyprinodon</taxon>
    </lineage>
</organism>
<dbReference type="PANTHER" id="PTHR10903">
    <property type="entry name" value="GTPASE, IMAP FAMILY MEMBER-RELATED"/>
    <property type="match status" value="1"/>
</dbReference>
<accession>A0A3Q2DRY2</accession>
<dbReference type="Pfam" id="PF04548">
    <property type="entry name" value="AIG1"/>
    <property type="match status" value="1"/>
</dbReference>
<comment type="similarity">
    <text evidence="1">Belongs to the TRAFAC class TrmE-Era-EngA-EngB-Septin-like GTPase superfamily. AIG1/Toc34/Toc159-like paraseptin GTPase family. IAN subfamily.</text>
</comment>